<sequence>MLVKVSQARVTKPLDYFTICFNACFSLSGTA</sequence>
<comment type="caution">
    <text evidence="1">The sequence shown here is derived from an EMBL/GenBank/DDBJ whole genome shotgun (WGS) entry which is preliminary data.</text>
</comment>
<accession>Q4RP91</accession>
<dbReference type="AlphaFoldDB" id="Q4RP91"/>
<organism evidence="1">
    <name type="scientific">Tetraodon nigroviridis</name>
    <name type="common">Spotted green pufferfish</name>
    <name type="synonym">Chelonodon nigroviridis</name>
    <dbReference type="NCBI Taxonomy" id="99883"/>
    <lineage>
        <taxon>Eukaryota</taxon>
        <taxon>Metazoa</taxon>
        <taxon>Chordata</taxon>
        <taxon>Craniata</taxon>
        <taxon>Vertebrata</taxon>
        <taxon>Euteleostomi</taxon>
        <taxon>Actinopterygii</taxon>
        <taxon>Neopterygii</taxon>
        <taxon>Teleostei</taxon>
        <taxon>Neoteleostei</taxon>
        <taxon>Acanthomorphata</taxon>
        <taxon>Eupercaria</taxon>
        <taxon>Tetraodontiformes</taxon>
        <taxon>Tetradontoidea</taxon>
        <taxon>Tetraodontidae</taxon>
        <taxon>Tetraodon</taxon>
    </lineage>
</organism>
<evidence type="ECO:0000313" key="1">
    <source>
        <dbReference type="EMBL" id="CAG09791.1"/>
    </source>
</evidence>
<protein>
    <submittedName>
        <fullName evidence="1">(spotted green pufferfish) hypothetical protein</fullName>
    </submittedName>
</protein>
<name>Q4RP91_TETNG</name>
<proteinExistence type="predicted"/>
<dbReference type="KEGG" id="tng:GSTEN00031217G001"/>
<dbReference type="EMBL" id="CAAE01015008">
    <property type="protein sequence ID" value="CAG09791.1"/>
    <property type="molecule type" value="Genomic_DNA"/>
</dbReference>
<reference evidence="1" key="2">
    <citation type="submission" date="2004-02" db="EMBL/GenBank/DDBJ databases">
        <authorList>
            <consortium name="Genoscope"/>
            <consortium name="Whitehead Institute Centre for Genome Research"/>
        </authorList>
    </citation>
    <scope>NUCLEOTIDE SEQUENCE</scope>
</reference>
<gene>
    <name evidence="1" type="ORF">GSTENG00031217001</name>
</gene>
<reference evidence="1" key="1">
    <citation type="journal article" date="2004" name="Nature">
        <title>Genome duplication in the teleost fish Tetraodon nigroviridis reveals the early vertebrate proto-karyotype.</title>
        <authorList>
            <person name="Jaillon O."/>
            <person name="Aury J.-M."/>
            <person name="Brunet F."/>
            <person name="Petit J.-L."/>
            <person name="Stange-Thomann N."/>
            <person name="Mauceli E."/>
            <person name="Bouneau L."/>
            <person name="Fischer C."/>
            <person name="Ozouf-Costaz C."/>
            <person name="Bernot A."/>
            <person name="Nicaud S."/>
            <person name="Jaffe D."/>
            <person name="Fisher S."/>
            <person name="Lutfalla G."/>
            <person name="Dossat C."/>
            <person name="Segurens B."/>
            <person name="Dasilva C."/>
            <person name="Salanoubat M."/>
            <person name="Levy M."/>
            <person name="Boudet N."/>
            <person name="Castellano S."/>
            <person name="Anthouard V."/>
            <person name="Jubin C."/>
            <person name="Castelli V."/>
            <person name="Katinka M."/>
            <person name="Vacherie B."/>
            <person name="Biemont C."/>
            <person name="Skalli Z."/>
            <person name="Cattolico L."/>
            <person name="Poulain J."/>
            <person name="De Berardinis V."/>
            <person name="Cruaud C."/>
            <person name="Duprat S."/>
            <person name="Brottier P."/>
            <person name="Coutanceau J.-P."/>
            <person name="Gouzy J."/>
            <person name="Parra G."/>
            <person name="Lardier G."/>
            <person name="Chapple C."/>
            <person name="McKernan K.J."/>
            <person name="McEwan P."/>
            <person name="Bosak S."/>
            <person name="Kellis M."/>
            <person name="Volff J.-N."/>
            <person name="Guigo R."/>
            <person name="Zody M.C."/>
            <person name="Mesirov J."/>
            <person name="Lindblad-Toh K."/>
            <person name="Birren B."/>
            <person name="Nusbaum C."/>
            <person name="Kahn D."/>
            <person name="Robinson-Rechavi M."/>
            <person name="Laudet V."/>
            <person name="Schachter V."/>
            <person name="Quetier F."/>
            <person name="Saurin W."/>
            <person name="Scarpelli C."/>
            <person name="Wincker P."/>
            <person name="Lander E.S."/>
            <person name="Weissenbach J."/>
            <person name="Roest Crollius H."/>
        </authorList>
    </citation>
    <scope>NUCLEOTIDE SEQUENCE [LARGE SCALE GENOMIC DNA]</scope>
</reference>